<name>F9ZRD7_ACICS</name>
<protein>
    <submittedName>
        <fullName evidence="1">Uncharacterized protein</fullName>
    </submittedName>
</protein>
<sequence>MRHLLEQWTPNARPALEIRFPTPA</sequence>
<evidence type="ECO:0000313" key="2">
    <source>
        <dbReference type="Proteomes" id="UP000006135"/>
    </source>
</evidence>
<dbReference type="Proteomes" id="UP000006135">
    <property type="component" value="Chromosome"/>
</dbReference>
<keyword evidence="2" id="KW-1185">Reference proteome</keyword>
<organism evidence="1 2">
    <name type="scientific">Acidithiobacillus caldus (strain SM-1)</name>
    <dbReference type="NCBI Taxonomy" id="990288"/>
    <lineage>
        <taxon>Bacteria</taxon>
        <taxon>Pseudomonadati</taxon>
        <taxon>Pseudomonadota</taxon>
        <taxon>Acidithiobacillia</taxon>
        <taxon>Acidithiobacillales</taxon>
        <taxon>Acidithiobacillaceae</taxon>
        <taxon>Acidithiobacillus</taxon>
    </lineage>
</organism>
<proteinExistence type="predicted"/>
<gene>
    <name evidence="1" type="ordered locus">Atc_2286</name>
</gene>
<dbReference type="KEGG" id="acu:Atc_2286"/>
<dbReference type="HOGENOM" id="CLU_3420751_0_0_6"/>
<dbReference type="AlphaFoldDB" id="F9ZRD7"/>
<evidence type="ECO:0000313" key="1">
    <source>
        <dbReference type="EMBL" id="AEK58934.1"/>
    </source>
</evidence>
<dbReference type="EMBL" id="CP002573">
    <property type="protein sequence ID" value="AEK58934.1"/>
    <property type="molecule type" value="Genomic_DNA"/>
</dbReference>
<accession>F9ZRD7</accession>
<reference evidence="1 2" key="1">
    <citation type="journal article" date="2011" name="J. Genet. Genomics">
        <title>Unraveling the Acidithiobacillus caldus complete genome and its central metabolisms for carbon assimilation.</title>
        <authorList>
            <person name="You X.Y."/>
            <person name="Guo X."/>
            <person name="Zheng H.J."/>
            <person name="Zhang M.J."/>
            <person name="Liu L.J."/>
            <person name="Zhu Y.Q."/>
            <person name="Zhu B."/>
            <person name="Wang S.Y."/>
            <person name="Zhao G.P."/>
            <person name="Poetsch A."/>
            <person name="Jiang C.Y."/>
            <person name="Liu S.J."/>
        </authorList>
    </citation>
    <scope>NUCLEOTIDE SEQUENCE [LARGE SCALE GENOMIC DNA]</scope>
    <source>
        <strain evidence="1 2">SM-1</strain>
    </source>
</reference>